<evidence type="ECO:0000313" key="1">
    <source>
        <dbReference type="EMBL" id="GIY97029.1"/>
    </source>
</evidence>
<feature type="non-terminal residue" evidence="1">
    <location>
        <position position="1"/>
    </location>
</feature>
<sequence length="111" mass="13348">ILGEKVALRRNEQKLQEVCFLRKNKVKRSALVSKKWGEKRVDDWKRLRLFALHRGRPFNPPSSSPRIWFSLAFKRQLRESSLRSPHLLSGCWERCCQNHKKNKFLIKFKNM</sequence>
<evidence type="ECO:0000313" key="2">
    <source>
        <dbReference type="Proteomes" id="UP001054945"/>
    </source>
</evidence>
<accession>A0AAV4XQN1</accession>
<comment type="caution">
    <text evidence="1">The sequence shown here is derived from an EMBL/GenBank/DDBJ whole genome shotgun (WGS) entry which is preliminary data.</text>
</comment>
<dbReference type="Proteomes" id="UP001054945">
    <property type="component" value="Unassembled WGS sequence"/>
</dbReference>
<gene>
    <name evidence="1" type="ORF">CEXT_298041</name>
</gene>
<organism evidence="1 2">
    <name type="scientific">Caerostris extrusa</name>
    <name type="common">Bark spider</name>
    <name type="synonym">Caerostris bankana</name>
    <dbReference type="NCBI Taxonomy" id="172846"/>
    <lineage>
        <taxon>Eukaryota</taxon>
        <taxon>Metazoa</taxon>
        <taxon>Ecdysozoa</taxon>
        <taxon>Arthropoda</taxon>
        <taxon>Chelicerata</taxon>
        <taxon>Arachnida</taxon>
        <taxon>Araneae</taxon>
        <taxon>Araneomorphae</taxon>
        <taxon>Entelegynae</taxon>
        <taxon>Araneoidea</taxon>
        <taxon>Araneidae</taxon>
        <taxon>Caerostris</taxon>
    </lineage>
</organism>
<dbReference type="AlphaFoldDB" id="A0AAV4XQN1"/>
<keyword evidence="2" id="KW-1185">Reference proteome</keyword>
<dbReference type="EMBL" id="BPLR01018110">
    <property type="protein sequence ID" value="GIY97029.1"/>
    <property type="molecule type" value="Genomic_DNA"/>
</dbReference>
<reference evidence="1 2" key="1">
    <citation type="submission" date="2021-06" db="EMBL/GenBank/DDBJ databases">
        <title>Caerostris extrusa draft genome.</title>
        <authorList>
            <person name="Kono N."/>
            <person name="Arakawa K."/>
        </authorList>
    </citation>
    <scope>NUCLEOTIDE SEQUENCE [LARGE SCALE GENOMIC DNA]</scope>
</reference>
<proteinExistence type="predicted"/>
<protein>
    <recommendedName>
        <fullName evidence="3">Ribosomal protein S14</fullName>
    </recommendedName>
</protein>
<name>A0AAV4XQN1_CAEEX</name>
<evidence type="ECO:0008006" key="3">
    <source>
        <dbReference type="Google" id="ProtNLM"/>
    </source>
</evidence>